<dbReference type="RefSeq" id="WP_090408259.1">
    <property type="nucleotide sequence ID" value="NZ_FNDQ01000010.1"/>
</dbReference>
<evidence type="ECO:0000313" key="3">
    <source>
        <dbReference type="Proteomes" id="UP000243588"/>
    </source>
</evidence>
<name>A0A1G8EEI4_9FLAO</name>
<gene>
    <name evidence="2" type="ORF">SAMN05421818_11080</name>
</gene>
<protein>
    <submittedName>
        <fullName evidence="2">Uncharacterized protein</fullName>
    </submittedName>
</protein>
<evidence type="ECO:0000313" key="2">
    <source>
        <dbReference type="EMBL" id="SDH68342.1"/>
    </source>
</evidence>
<organism evidence="2 3">
    <name type="scientific">Myroides phaeus</name>
    <dbReference type="NCBI Taxonomy" id="702745"/>
    <lineage>
        <taxon>Bacteria</taxon>
        <taxon>Pseudomonadati</taxon>
        <taxon>Bacteroidota</taxon>
        <taxon>Flavobacteriia</taxon>
        <taxon>Flavobacteriales</taxon>
        <taxon>Flavobacteriaceae</taxon>
        <taxon>Myroides</taxon>
    </lineage>
</organism>
<reference evidence="3" key="1">
    <citation type="submission" date="2016-10" db="EMBL/GenBank/DDBJ databases">
        <authorList>
            <person name="Varghese N."/>
            <person name="Submissions S."/>
        </authorList>
    </citation>
    <scope>NUCLEOTIDE SEQUENCE [LARGE SCALE GENOMIC DNA]</scope>
    <source>
        <strain evidence="3">DSM 23313</strain>
    </source>
</reference>
<feature type="chain" id="PRO_5017249990" evidence="1">
    <location>
        <begin position="20"/>
        <end position="1543"/>
    </location>
</feature>
<keyword evidence="1" id="KW-0732">Signal</keyword>
<dbReference type="Proteomes" id="UP000243588">
    <property type="component" value="Unassembled WGS sequence"/>
</dbReference>
<dbReference type="EMBL" id="FNDQ01000010">
    <property type="protein sequence ID" value="SDH68342.1"/>
    <property type="molecule type" value="Genomic_DNA"/>
</dbReference>
<feature type="signal peptide" evidence="1">
    <location>
        <begin position="1"/>
        <end position="19"/>
    </location>
</feature>
<sequence>MNKRLISAGLLMSSLAINAQVGVGTSTPNKSAELTVASTNRGLLIPQVPLKSTTDKSTITNGNVESLLVYATVKQEDIIPGYHYWDAKRQVWKRLTADSEIPALVVNQFENILNLEGDKVKNLIKNIVNNTTGNVVYEGDKLYHITEGGKKVEIKLGDIVKANETLTVLAYDKVTGALTYSDEKKVIVTIDIKGAVKSFETVSTIITDEDKGTIVFKDEAGNVNGTVKIKDLVKKYETVTTLVDNKNGTYEYISENNTKTTINVPADVINQFNKIVNNGDVLKELVSVLGDTYVGGNVYYDGDKFQYVDNSGKKHIVSLEQLVKGKETITTLVREKAGKYVYTNEAGATSNITVVGDVTEVIKTKTDQDLYNVLKTFVDVEETLTQLVYNASTKKLVFSDEDDKEHEIDVDALVKNNQFVSEVRGGSNINVAKVIDGNTITYTLDVPTATKDVAGVVKAGSGLDVDANGNLSVNLETALNGKNLSGDNIIVVTDGKGAVLKDTKLAVNEKAISLENLGGLLNLSQLYKGNAGDVLVVDAKGNVVWSAKDAITTNTLVLTGSDLVSTVNGIGVTQSLKDKLSTEMLQKGAVTADKLGATAAEKGKVPVVQADGTVKYENIAASNVDGKTLDSANDLLTVSDGAGVVLKDVTLTVNQEKFDLAKIGGELQLTQIKKGNKGDVLVTDKEGNVSWAKPESDLIKEMVQKNQTVTKIVDHNNGSFTYYNEADFDLNGELKANAKGLTFDANTLTISVKDGVYTFTDKSTKNPLAVIDTNASSIIFNDSKTQLGSTNVQGAIEKLLEKIGAVESTKGELSGTGILINGKASLVDSVLKNMALSIEDGAITTDKLAADAVTTAKIAKGAVTTDKVQAGDKGTVLVTDKNGNVTWGNEKNEVLKEIVSANETVTVLSYDNASNTLTYTNEANITETVALSVGSLSYDDKTNSLKFTDAAGKATTLKLNEVTASQKDGVYTFVDGKGDKITSIDTNASATGFDDTNSKLGANNVQDAIDKLANTVNTTKGDLELSKELEFVGGTNGTNKLLANVSVGIKEGSIGTGKFEKGGNGTVLVTDKNGNVSWAEKTNETLTDAVKANETVTVLVKNTNGSYTYYNEKEVGADGKPVNGATGVNIDPKEVSVELNKTTHQYEFKNAEGVVIGSIDMNASNVAIDNKGGFTSTDVQGALEELLKNIKAVESTKGDLTVAGGLEFTDKSNGTGKLLANAGIQIADQGILTDKLADNAVTTAKIADGNVTTGKLADNAVTTAKITDGNVTTDKLADNAVTTAKIADGNVTTGKLADNAVTTAKITDGNVTTDKLADNAVTTAKIADGNVTTAKLADKNVTADKLTAGTGEAGRVGIADKDGNVTYQNFETVVQGNQKTVVLVDGTNTTVESKVDPKDANNTIWNVNVATAKGAANNAESVLGLVKEAKTNPTVIISQEGELSVNLMTTNSIKEVNGKYDVLTDDVIILGNAVNGDVTITLPTANTANKGKKYTIKKQDKNEDNYVTVFGAIEGLQEVYTALPYSGWDFVSNGSQWIIVNKL</sequence>
<proteinExistence type="predicted"/>
<keyword evidence="3" id="KW-1185">Reference proteome</keyword>
<dbReference type="STRING" id="702745.SAMN05421818_11080"/>
<accession>A0A1G8EEI4</accession>
<evidence type="ECO:0000256" key="1">
    <source>
        <dbReference type="SAM" id="SignalP"/>
    </source>
</evidence>